<keyword evidence="4" id="KW-1185">Reference proteome</keyword>
<dbReference type="Proteomes" id="UP001153069">
    <property type="component" value="Unassembled WGS sequence"/>
</dbReference>
<organism evidence="3 4">
    <name type="scientific">Seminavis robusta</name>
    <dbReference type="NCBI Taxonomy" id="568900"/>
    <lineage>
        <taxon>Eukaryota</taxon>
        <taxon>Sar</taxon>
        <taxon>Stramenopiles</taxon>
        <taxon>Ochrophyta</taxon>
        <taxon>Bacillariophyta</taxon>
        <taxon>Bacillariophyceae</taxon>
        <taxon>Bacillariophycidae</taxon>
        <taxon>Naviculales</taxon>
        <taxon>Naviculaceae</taxon>
        <taxon>Seminavis</taxon>
    </lineage>
</organism>
<sequence length="492" mass="54693">MGSNRYLSCFLIFQWVLTTSGFVPLEISRNAKIPQSTVFASSSSTADDVDKSQLSEKQLDFTMGYINKHHQDLLADFAKAFSEVGAEQAKKNAWSGGSYVIESSKIVGIDTEKFDLEVTIKLRGKKLLVKTVSVDLEADVLPERKRSYTNKAPVPVYDGVTLSAIDYIMRRLGRLCWAVGKPEVSGKLIQLAIQLDGDGVGKLPENMFLNQVPHNRYVRRYFYDGASQATLEACILCSQKQISNRMKITSMFPEMNPSMDSYRIGTILELVRVIAIRLAEENLRVRVCVQGSMGVGIFTGVPKSLNGVSKLLQMMDWESDEGEENEGMVGEYIRFGNIGREHVVDAHTNADGEKVEQDDVFILIAPQSMVGIESSIMGSLAEMVEAAGDRPVILLNPDLVDKVSSQGQQSVRGRKQRIEFAESFKPIYHFQNIYVSGTSYFPILGAITKLHPGEQFVAHQRRDMKNGDEIYVPCLSDEEIPTGEAILAAFET</sequence>
<feature type="domain" description="DUF1995" evidence="2">
    <location>
        <begin position="222"/>
        <end position="486"/>
    </location>
</feature>
<protein>
    <submittedName>
        <fullName evidence="3">Adenylate kinase 5, chloroplastic</fullName>
    </submittedName>
</protein>
<feature type="signal peptide" evidence="1">
    <location>
        <begin position="1"/>
        <end position="21"/>
    </location>
</feature>
<dbReference type="EMBL" id="CAICTM010000444">
    <property type="protein sequence ID" value="CAB9510630.1"/>
    <property type="molecule type" value="Genomic_DNA"/>
</dbReference>
<keyword evidence="3" id="KW-0418">Kinase</keyword>
<dbReference type="InterPro" id="IPR018962">
    <property type="entry name" value="DUF1995"/>
</dbReference>
<name>A0A9N8DYE5_9STRA</name>
<comment type="caution">
    <text evidence="3">The sequence shown here is derived from an EMBL/GenBank/DDBJ whole genome shotgun (WGS) entry which is preliminary data.</text>
</comment>
<dbReference type="GO" id="GO:0016301">
    <property type="term" value="F:kinase activity"/>
    <property type="evidence" value="ECO:0007669"/>
    <property type="project" value="UniProtKB-KW"/>
</dbReference>
<evidence type="ECO:0000313" key="3">
    <source>
        <dbReference type="EMBL" id="CAB9510630.1"/>
    </source>
</evidence>
<evidence type="ECO:0000259" key="2">
    <source>
        <dbReference type="Pfam" id="PF09353"/>
    </source>
</evidence>
<dbReference type="PANTHER" id="PTHR35509">
    <property type="entry name" value="DOMAIN PROTEIN, PUTATIVE (DUF1995)-RELATED"/>
    <property type="match status" value="1"/>
</dbReference>
<keyword evidence="3" id="KW-0808">Transferase</keyword>
<dbReference type="Pfam" id="PF09353">
    <property type="entry name" value="DUF1995"/>
    <property type="match status" value="1"/>
</dbReference>
<dbReference type="InterPro" id="IPR053021">
    <property type="entry name" value="Chloroplast_ADK"/>
</dbReference>
<proteinExistence type="predicted"/>
<dbReference type="AlphaFoldDB" id="A0A9N8DYE5"/>
<reference evidence="3" key="1">
    <citation type="submission" date="2020-06" db="EMBL/GenBank/DDBJ databases">
        <authorList>
            <consortium name="Plant Systems Biology data submission"/>
        </authorList>
    </citation>
    <scope>NUCLEOTIDE SEQUENCE</scope>
    <source>
        <strain evidence="3">D6</strain>
    </source>
</reference>
<gene>
    <name evidence="3" type="ORF">SEMRO_445_G144490.1</name>
</gene>
<evidence type="ECO:0000256" key="1">
    <source>
        <dbReference type="SAM" id="SignalP"/>
    </source>
</evidence>
<keyword evidence="1" id="KW-0732">Signal</keyword>
<feature type="chain" id="PRO_5040449768" evidence="1">
    <location>
        <begin position="22"/>
        <end position="492"/>
    </location>
</feature>
<accession>A0A9N8DYE5</accession>
<dbReference type="OrthoDB" id="439792at2759"/>
<evidence type="ECO:0000313" key="4">
    <source>
        <dbReference type="Proteomes" id="UP001153069"/>
    </source>
</evidence>
<dbReference type="PANTHER" id="PTHR35509:SF6">
    <property type="entry name" value="ADENYLATE KINASE"/>
    <property type="match status" value="1"/>
</dbReference>